<dbReference type="GeneID" id="28817709"/>
<gene>
    <name evidence="2" type="ORF">LY89DRAFT_503129</name>
</gene>
<dbReference type="EMBL" id="KQ947412">
    <property type="protein sequence ID" value="KUJ18715.1"/>
    <property type="molecule type" value="Genomic_DNA"/>
</dbReference>
<evidence type="ECO:0000313" key="3">
    <source>
        <dbReference type="Proteomes" id="UP000070700"/>
    </source>
</evidence>
<protein>
    <submittedName>
        <fullName evidence="2">Uncharacterized protein</fullName>
    </submittedName>
</protein>
<dbReference type="RefSeq" id="XP_018073070.1">
    <property type="nucleotide sequence ID" value="XM_018207983.1"/>
</dbReference>
<reference evidence="2 3" key="1">
    <citation type="submission" date="2015-10" db="EMBL/GenBank/DDBJ databases">
        <title>Full genome of DAOMC 229536 Phialocephala scopiformis, a fungal endophyte of spruce producing the potent anti-insectan compound rugulosin.</title>
        <authorList>
            <consortium name="DOE Joint Genome Institute"/>
            <person name="Walker A.K."/>
            <person name="Frasz S.L."/>
            <person name="Seifert K.A."/>
            <person name="Miller J.D."/>
            <person name="Mondo S.J."/>
            <person name="Labutti K."/>
            <person name="Lipzen A."/>
            <person name="Dockter R."/>
            <person name="Kennedy M."/>
            <person name="Grigoriev I.V."/>
            <person name="Spatafora J.W."/>
        </authorList>
    </citation>
    <scope>NUCLEOTIDE SEQUENCE [LARGE SCALE GENOMIC DNA]</scope>
    <source>
        <strain evidence="2 3">CBS 120377</strain>
    </source>
</reference>
<dbReference type="InParanoid" id="A0A194XEU7"/>
<keyword evidence="1" id="KW-1133">Transmembrane helix</keyword>
<feature type="transmembrane region" description="Helical" evidence="1">
    <location>
        <begin position="164"/>
        <end position="186"/>
    </location>
</feature>
<dbReference type="Proteomes" id="UP000070700">
    <property type="component" value="Unassembled WGS sequence"/>
</dbReference>
<accession>A0A194XEU7</accession>
<dbReference type="KEGG" id="psco:LY89DRAFT_503129"/>
<dbReference type="AlphaFoldDB" id="A0A194XEU7"/>
<keyword evidence="3" id="KW-1185">Reference proteome</keyword>
<name>A0A194XEU7_MOLSC</name>
<sequence>MATDLCGPMATSGLNEQMGECRYISVLTDIYDINDPDTVLKHLLIQASLEEGTHFYPRFGTRTEKMAACAPMNCKLGHIPMSLMAWRYIGDGTSLSIQVAGRVDLARMPHGHPQIFHPTSSNVVNRVLTIQKSPESPQNLCQVQKSESKAPNRSSEITIRQNRMLPWAIFVVSFLLSLFVGVFYTVSPSHQRSMGDAFTLAGWVANIGSLSLTALAMSSALHLLFPNEKKRICSALQT</sequence>
<keyword evidence="1" id="KW-0472">Membrane</keyword>
<feature type="transmembrane region" description="Helical" evidence="1">
    <location>
        <begin position="198"/>
        <end position="225"/>
    </location>
</feature>
<organism evidence="2 3">
    <name type="scientific">Mollisia scopiformis</name>
    <name type="common">Conifer needle endophyte fungus</name>
    <name type="synonym">Phialocephala scopiformis</name>
    <dbReference type="NCBI Taxonomy" id="149040"/>
    <lineage>
        <taxon>Eukaryota</taxon>
        <taxon>Fungi</taxon>
        <taxon>Dikarya</taxon>
        <taxon>Ascomycota</taxon>
        <taxon>Pezizomycotina</taxon>
        <taxon>Leotiomycetes</taxon>
        <taxon>Helotiales</taxon>
        <taxon>Mollisiaceae</taxon>
        <taxon>Mollisia</taxon>
    </lineage>
</organism>
<proteinExistence type="predicted"/>
<evidence type="ECO:0000256" key="1">
    <source>
        <dbReference type="SAM" id="Phobius"/>
    </source>
</evidence>
<evidence type="ECO:0000313" key="2">
    <source>
        <dbReference type="EMBL" id="KUJ18715.1"/>
    </source>
</evidence>
<dbReference type="OrthoDB" id="7464126at2759"/>
<keyword evidence="1" id="KW-0812">Transmembrane</keyword>